<evidence type="ECO:0000313" key="2">
    <source>
        <dbReference type="EMBL" id="MBV4398262.1"/>
    </source>
</evidence>
<comment type="caution">
    <text evidence="2">The sequence shown here is derived from an EMBL/GenBank/DDBJ whole genome shotgun (WGS) entry which is preliminary data.</text>
</comment>
<evidence type="ECO:0000256" key="1">
    <source>
        <dbReference type="SAM" id="MobiDB-lite"/>
    </source>
</evidence>
<sequence>MPVKNDKISCICYFSFIIIASKQQTANSKQQTANSKQQTANSKQQTANSSYAYQADLT</sequence>
<dbReference type="Proteomes" id="UP000722165">
    <property type="component" value="Unassembled WGS sequence"/>
</dbReference>
<accession>A0ABS6NRJ5</accession>
<organism evidence="2 3">
    <name type="scientific">Advenella alkanexedens</name>
    <dbReference type="NCBI Taxonomy" id="1481665"/>
    <lineage>
        <taxon>Bacteria</taxon>
        <taxon>Pseudomonadati</taxon>
        <taxon>Pseudomonadota</taxon>
        <taxon>Betaproteobacteria</taxon>
        <taxon>Burkholderiales</taxon>
        <taxon>Alcaligenaceae</taxon>
    </lineage>
</organism>
<feature type="region of interest" description="Disordered" evidence="1">
    <location>
        <begin position="27"/>
        <end position="58"/>
    </location>
</feature>
<dbReference type="EMBL" id="JAHSPR010000013">
    <property type="protein sequence ID" value="MBV4398262.1"/>
    <property type="molecule type" value="Genomic_DNA"/>
</dbReference>
<name>A0ABS6NRJ5_9BURK</name>
<gene>
    <name evidence="2" type="ORF">KU392_13515</name>
</gene>
<reference evidence="2 3" key="1">
    <citation type="submission" date="2021-06" db="EMBL/GenBank/DDBJ databases">
        <authorList>
            <person name="Lu T."/>
            <person name="Wang Q."/>
            <person name="Han X."/>
        </authorList>
    </citation>
    <scope>NUCLEOTIDE SEQUENCE [LARGE SCALE GENOMIC DNA]</scope>
    <source>
        <strain evidence="2 3">LAM0050</strain>
    </source>
</reference>
<protein>
    <submittedName>
        <fullName evidence="2">Uncharacterized protein</fullName>
    </submittedName>
</protein>
<evidence type="ECO:0000313" key="3">
    <source>
        <dbReference type="Proteomes" id="UP000722165"/>
    </source>
</evidence>
<proteinExistence type="predicted"/>
<dbReference type="RefSeq" id="WP_217735555.1">
    <property type="nucleotide sequence ID" value="NZ_JAHSPR010000013.1"/>
</dbReference>
<keyword evidence="3" id="KW-1185">Reference proteome</keyword>